<reference evidence="1" key="1">
    <citation type="journal article" date="2012" name="Nature">
        <title>The tomato genome sequence provides insights into fleshy fruit evolution.</title>
        <authorList>
            <consortium name="Tomato Genome Consortium"/>
        </authorList>
    </citation>
    <scope>NUCLEOTIDE SEQUENCE [LARGE SCALE GENOMIC DNA]</scope>
    <source>
        <strain evidence="1">cv. Heinz 1706</strain>
    </source>
</reference>
<reference evidence="1" key="2">
    <citation type="submission" date="2019-01" db="UniProtKB">
        <authorList>
            <consortium name="EnsemblPlants"/>
        </authorList>
    </citation>
    <scope>IDENTIFICATION</scope>
    <source>
        <strain evidence="1">cv. Heinz 1706</strain>
    </source>
</reference>
<dbReference type="EnsemblPlants" id="Solyc05g016305.1.1">
    <property type="protein sequence ID" value="Solyc05g016305.1.1"/>
    <property type="gene ID" value="Solyc05g016305.1"/>
</dbReference>
<dbReference type="InParanoid" id="A0A3Q7GGQ2"/>
<protein>
    <submittedName>
        <fullName evidence="1">Uncharacterized protein</fullName>
    </submittedName>
</protein>
<dbReference type="Gramene" id="Solyc05g016305.1.1">
    <property type="protein sequence ID" value="Solyc05g016305.1.1"/>
    <property type="gene ID" value="Solyc05g016305.1"/>
</dbReference>
<sequence>MYVNVTPERCSGLLDFSYNYLLSYVYFSFGMSLEIKNTITSKSREIVMRGRSCGVSGCKTTDVIWV</sequence>
<dbReference type="AlphaFoldDB" id="A0A3Q7GGQ2"/>
<dbReference type="Proteomes" id="UP000004994">
    <property type="component" value="Chromosome 5"/>
</dbReference>
<evidence type="ECO:0000313" key="1">
    <source>
        <dbReference type="EnsemblPlants" id="Solyc05g016305.1.1"/>
    </source>
</evidence>
<keyword evidence="2" id="KW-1185">Reference proteome</keyword>
<proteinExistence type="predicted"/>
<evidence type="ECO:0000313" key="2">
    <source>
        <dbReference type="Proteomes" id="UP000004994"/>
    </source>
</evidence>
<organism evidence="1">
    <name type="scientific">Solanum lycopersicum</name>
    <name type="common">Tomato</name>
    <name type="synonym">Lycopersicon esculentum</name>
    <dbReference type="NCBI Taxonomy" id="4081"/>
    <lineage>
        <taxon>Eukaryota</taxon>
        <taxon>Viridiplantae</taxon>
        <taxon>Streptophyta</taxon>
        <taxon>Embryophyta</taxon>
        <taxon>Tracheophyta</taxon>
        <taxon>Spermatophyta</taxon>
        <taxon>Magnoliopsida</taxon>
        <taxon>eudicotyledons</taxon>
        <taxon>Gunneridae</taxon>
        <taxon>Pentapetalae</taxon>
        <taxon>asterids</taxon>
        <taxon>lamiids</taxon>
        <taxon>Solanales</taxon>
        <taxon>Solanaceae</taxon>
        <taxon>Solanoideae</taxon>
        <taxon>Solaneae</taxon>
        <taxon>Solanum</taxon>
        <taxon>Solanum subgen. Lycopersicon</taxon>
    </lineage>
</organism>
<accession>A0A3Q7GGQ2</accession>
<name>A0A3Q7GGQ2_SOLLC</name>